<dbReference type="EMBL" id="JAENHO010000029">
    <property type="protein sequence ID" value="MBL7262250.1"/>
    <property type="molecule type" value="Genomic_DNA"/>
</dbReference>
<accession>A0ABS1W686</accession>
<proteinExistence type="predicted"/>
<dbReference type="NCBIfam" id="NF038403">
    <property type="entry name" value="perm_prefix_1"/>
    <property type="match status" value="1"/>
</dbReference>
<comment type="caution">
    <text evidence="2">The sequence shown here is derived from an EMBL/GenBank/DDBJ whole genome shotgun (WGS) entry which is preliminary data.</text>
</comment>
<feature type="transmembrane region" description="Helical" evidence="1">
    <location>
        <begin position="180"/>
        <end position="198"/>
    </location>
</feature>
<gene>
    <name evidence="2" type="ORF">JKJ07_49075</name>
</gene>
<organism evidence="2 3">
    <name type="scientific">Paractinoplanes lichenicola</name>
    <dbReference type="NCBI Taxonomy" id="2802976"/>
    <lineage>
        <taxon>Bacteria</taxon>
        <taxon>Bacillati</taxon>
        <taxon>Actinomycetota</taxon>
        <taxon>Actinomycetes</taxon>
        <taxon>Micromonosporales</taxon>
        <taxon>Micromonosporaceae</taxon>
        <taxon>Paractinoplanes</taxon>
    </lineage>
</organism>
<keyword evidence="3" id="KW-1185">Reference proteome</keyword>
<reference evidence="2 3" key="1">
    <citation type="submission" date="2021-01" db="EMBL/GenBank/DDBJ databases">
        <title>Actinoplanes sp. nov. LDG1-01 isolated from lichen.</title>
        <authorList>
            <person name="Saeng-In P."/>
            <person name="Phongsopitanun W."/>
            <person name="Kanchanasin P."/>
            <person name="Yuki M."/>
            <person name="Kudo T."/>
            <person name="Ohkuma M."/>
            <person name="Tanasupawat S."/>
        </authorList>
    </citation>
    <scope>NUCLEOTIDE SEQUENCE [LARGE SCALE GENOMIC DNA]</scope>
    <source>
        <strain evidence="2 3">LDG1-01</strain>
    </source>
</reference>
<keyword evidence="1" id="KW-0472">Membrane</keyword>
<protein>
    <submittedName>
        <fullName evidence="2">Uncharacterized protein</fullName>
    </submittedName>
</protein>
<feature type="transmembrane region" description="Helical" evidence="1">
    <location>
        <begin position="88"/>
        <end position="110"/>
    </location>
</feature>
<dbReference type="Proteomes" id="UP000598996">
    <property type="component" value="Unassembled WGS sequence"/>
</dbReference>
<dbReference type="InterPro" id="IPR047928">
    <property type="entry name" value="Perm_prefix_1"/>
</dbReference>
<feature type="transmembrane region" description="Helical" evidence="1">
    <location>
        <begin position="122"/>
        <end position="144"/>
    </location>
</feature>
<keyword evidence="1" id="KW-1133">Transmembrane helix</keyword>
<name>A0ABS1W686_9ACTN</name>
<dbReference type="RefSeq" id="WP_203078794.1">
    <property type="nucleotide sequence ID" value="NZ_JAENHO010000029.1"/>
</dbReference>
<keyword evidence="1" id="KW-0812">Transmembrane</keyword>
<evidence type="ECO:0000256" key="1">
    <source>
        <dbReference type="SAM" id="Phobius"/>
    </source>
</evidence>
<evidence type="ECO:0000313" key="3">
    <source>
        <dbReference type="Proteomes" id="UP000598996"/>
    </source>
</evidence>
<feature type="transmembrane region" description="Helical" evidence="1">
    <location>
        <begin position="240"/>
        <end position="260"/>
    </location>
</feature>
<feature type="transmembrane region" description="Helical" evidence="1">
    <location>
        <begin position="280"/>
        <end position="299"/>
    </location>
</feature>
<sequence>MSANLVDRYVFTALRRVPEQQRADIDRELRASIEDAVDARVEAGEEREAAVETTLLELGDPDRLADSYADRPNYLIGPELYPVWRRSLMMLLTVVLPIVVIVVAVVQVLAEDAGFGEVIGSAIGTIINVGAHMAFWVTLGFWIIERTGAGKDDINRPWTPKDLPRYEPGALTRVQFAANLVWPAVLILALVLQQFTFTEVPLLDPANWNFWWPVLIGLIVLKGLWVFWVYRLGTWTRQVAVVNAIHGVVIGGVILYLLAADKFFNPAFPGFNGVEVDLEGWISVAVMITTGLSIAYEIFDVARKAEQARKGLGVKVPGTGNTYTAS</sequence>
<feature type="transmembrane region" description="Helical" evidence="1">
    <location>
        <begin position="210"/>
        <end position="228"/>
    </location>
</feature>
<evidence type="ECO:0000313" key="2">
    <source>
        <dbReference type="EMBL" id="MBL7262250.1"/>
    </source>
</evidence>